<dbReference type="CDD" id="cd03257">
    <property type="entry name" value="ABC_NikE_OppD_transporters"/>
    <property type="match status" value="1"/>
</dbReference>
<protein>
    <submittedName>
        <fullName evidence="9">ABC transporter ATP-binding protein</fullName>
    </submittedName>
</protein>
<keyword evidence="6 9" id="KW-0067">ATP-binding</keyword>
<feature type="domain" description="ABC transporter" evidence="8">
    <location>
        <begin position="9"/>
        <end position="259"/>
    </location>
</feature>
<keyword evidence="3" id="KW-0813">Transport</keyword>
<dbReference type="Pfam" id="PF00005">
    <property type="entry name" value="ABC_tran"/>
    <property type="match status" value="1"/>
</dbReference>
<dbReference type="InterPro" id="IPR003593">
    <property type="entry name" value="AAA+_ATPase"/>
</dbReference>
<dbReference type="RefSeq" id="WP_216873412.1">
    <property type="nucleotide sequence ID" value="NZ_JAERQM010000001.1"/>
</dbReference>
<dbReference type="InterPro" id="IPR017871">
    <property type="entry name" value="ABC_transporter-like_CS"/>
</dbReference>
<comment type="caution">
    <text evidence="9">The sequence shown here is derived from an EMBL/GenBank/DDBJ whole genome shotgun (WGS) entry which is preliminary data.</text>
</comment>
<keyword evidence="5" id="KW-0547">Nucleotide-binding</keyword>
<keyword evidence="10" id="KW-1185">Reference proteome</keyword>
<evidence type="ECO:0000256" key="3">
    <source>
        <dbReference type="ARBA" id="ARBA00022448"/>
    </source>
</evidence>
<comment type="subcellular location">
    <subcellularLocation>
        <location evidence="1">Cell inner membrane</location>
        <topology evidence="1">Peripheral membrane protein</topology>
    </subcellularLocation>
</comment>
<dbReference type="PROSITE" id="PS50893">
    <property type="entry name" value="ABC_TRANSPORTER_2"/>
    <property type="match status" value="1"/>
</dbReference>
<evidence type="ECO:0000256" key="6">
    <source>
        <dbReference type="ARBA" id="ARBA00022840"/>
    </source>
</evidence>
<comment type="similarity">
    <text evidence="2">Belongs to the ABC transporter superfamily.</text>
</comment>
<proteinExistence type="inferred from homology"/>
<dbReference type="InterPro" id="IPR003439">
    <property type="entry name" value="ABC_transporter-like_ATP-bd"/>
</dbReference>
<accession>A0ABS6H373</accession>
<evidence type="ECO:0000256" key="7">
    <source>
        <dbReference type="ARBA" id="ARBA00023136"/>
    </source>
</evidence>
<name>A0ABS6H373_9PROT</name>
<dbReference type="PANTHER" id="PTHR43297:SF2">
    <property type="entry name" value="DIPEPTIDE TRANSPORT ATP-BINDING PROTEIN DPPD"/>
    <property type="match status" value="1"/>
</dbReference>
<evidence type="ECO:0000256" key="2">
    <source>
        <dbReference type="ARBA" id="ARBA00005417"/>
    </source>
</evidence>
<dbReference type="PROSITE" id="PS00211">
    <property type="entry name" value="ABC_TRANSPORTER_1"/>
    <property type="match status" value="1"/>
</dbReference>
<evidence type="ECO:0000256" key="1">
    <source>
        <dbReference type="ARBA" id="ARBA00004417"/>
    </source>
</evidence>
<keyword evidence="4" id="KW-1003">Cell membrane</keyword>
<evidence type="ECO:0000313" key="10">
    <source>
        <dbReference type="Proteomes" id="UP000689967"/>
    </source>
</evidence>
<organism evidence="9 10">
    <name type="scientific">Falsiroseomonas oleicola</name>
    <dbReference type="NCBI Taxonomy" id="2801474"/>
    <lineage>
        <taxon>Bacteria</taxon>
        <taxon>Pseudomonadati</taxon>
        <taxon>Pseudomonadota</taxon>
        <taxon>Alphaproteobacteria</taxon>
        <taxon>Acetobacterales</taxon>
        <taxon>Roseomonadaceae</taxon>
        <taxon>Falsiroseomonas</taxon>
    </lineage>
</organism>
<dbReference type="NCBIfam" id="TIGR01727">
    <property type="entry name" value="oligo_HPY"/>
    <property type="match status" value="1"/>
</dbReference>
<dbReference type="InterPro" id="IPR050388">
    <property type="entry name" value="ABC_Ni/Peptide_Import"/>
</dbReference>
<sequence length="325" mass="34586">MTLLDVQDLHVEFVARGLDNQLRIARALNGVSFTVAAGEVVGLVGETGAGKSLTALAAMGLLRPPARIPRGSIRFEGQEIIGQPDRVLEKIRGRRMAMIVQSPLTSLDPLKRVGDQLVRMQRVHGTARGAAARAKAEAMLAAVRIPDPARRMQAWPHELSGGMAQRVLIAMALVNDPALIIADEPTTGLDVTVQAQVLDTLRDIVAARNLGALVITHDLGVVAHYCQRVAVMFAGQIIEDGPVQQVFARPAHPYTQALIASTPGRIAQLGWTLTGGTPPDLYNLPTGCLYRDRCPRATTACLAPPPRIAVSDSHGAACHFAGEAA</sequence>
<reference evidence="9 10" key="1">
    <citation type="submission" date="2021-01" db="EMBL/GenBank/DDBJ databases">
        <title>Roseomonas sp. nov, a bacterium isolated from an oil production mixture in Yumen Oilfield.</title>
        <authorList>
            <person name="Wu D."/>
        </authorList>
    </citation>
    <scope>NUCLEOTIDE SEQUENCE [LARGE SCALE GENOMIC DNA]</scope>
    <source>
        <strain evidence="9 10">ROY-5-3</strain>
    </source>
</reference>
<dbReference type="GO" id="GO:0005524">
    <property type="term" value="F:ATP binding"/>
    <property type="evidence" value="ECO:0007669"/>
    <property type="project" value="UniProtKB-KW"/>
</dbReference>
<keyword evidence="7" id="KW-0472">Membrane</keyword>
<dbReference type="EMBL" id="JAERQM010000001">
    <property type="protein sequence ID" value="MBU8543120.1"/>
    <property type="molecule type" value="Genomic_DNA"/>
</dbReference>
<evidence type="ECO:0000256" key="5">
    <source>
        <dbReference type="ARBA" id="ARBA00022741"/>
    </source>
</evidence>
<dbReference type="Proteomes" id="UP000689967">
    <property type="component" value="Unassembled WGS sequence"/>
</dbReference>
<dbReference type="InterPro" id="IPR013563">
    <property type="entry name" value="Oligopep_ABC_C"/>
</dbReference>
<dbReference type="Pfam" id="PF08352">
    <property type="entry name" value="oligo_HPY"/>
    <property type="match status" value="1"/>
</dbReference>
<gene>
    <name evidence="9" type="ORF">JJQ90_05350</name>
</gene>
<dbReference type="PANTHER" id="PTHR43297">
    <property type="entry name" value="OLIGOPEPTIDE TRANSPORT ATP-BINDING PROTEIN APPD"/>
    <property type="match status" value="1"/>
</dbReference>
<evidence type="ECO:0000259" key="8">
    <source>
        <dbReference type="PROSITE" id="PS50893"/>
    </source>
</evidence>
<dbReference type="SMART" id="SM00382">
    <property type="entry name" value="AAA"/>
    <property type="match status" value="1"/>
</dbReference>
<evidence type="ECO:0000256" key="4">
    <source>
        <dbReference type="ARBA" id="ARBA00022475"/>
    </source>
</evidence>
<evidence type="ECO:0000313" key="9">
    <source>
        <dbReference type="EMBL" id="MBU8543120.1"/>
    </source>
</evidence>